<proteinExistence type="predicted"/>
<accession>A0A0E9RC29</accession>
<dbReference type="EMBL" id="GBXM01082694">
    <property type="protein sequence ID" value="JAH25883.1"/>
    <property type="molecule type" value="Transcribed_RNA"/>
</dbReference>
<reference evidence="1" key="2">
    <citation type="journal article" date="2015" name="Fish Shellfish Immunol.">
        <title>Early steps in the European eel (Anguilla anguilla)-Vibrio vulnificus interaction in the gills: Role of the RtxA13 toxin.</title>
        <authorList>
            <person name="Callol A."/>
            <person name="Pajuelo D."/>
            <person name="Ebbesson L."/>
            <person name="Teles M."/>
            <person name="MacKenzie S."/>
            <person name="Amaro C."/>
        </authorList>
    </citation>
    <scope>NUCLEOTIDE SEQUENCE</scope>
</reference>
<organism evidence="1">
    <name type="scientific">Anguilla anguilla</name>
    <name type="common">European freshwater eel</name>
    <name type="synonym">Muraena anguilla</name>
    <dbReference type="NCBI Taxonomy" id="7936"/>
    <lineage>
        <taxon>Eukaryota</taxon>
        <taxon>Metazoa</taxon>
        <taxon>Chordata</taxon>
        <taxon>Craniata</taxon>
        <taxon>Vertebrata</taxon>
        <taxon>Euteleostomi</taxon>
        <taxon>Actinopterygii</taxon>
        <taxon>Neopterygii</taxon>
        <taxon>Teleostei</taxon>
        <taxon>Anguilliformes</taxon>
        <taxon>Anguillidae</taxon>
        <taxon>Anguilla</taxon>
    </lineage>
</organism>
<protein>
    <submittedName>
        <fullName evidence="1">Uncharacterized protein</fullName>
    </submittedName>
</protein>
<sequence>MISKYFFRFSSCVVMPSVSCSLLIFNHGSMTGRYNMTSYHFVCHTCHYICVF</sequence>
<name>A0A0E9RC29_ANGAN</name>
<evidence type="ECO:0000313" key="1">
    <source>
        <dbReference type="EMBL" id="JAH25883.1"/>
    </source>
</evidence>
<dbReference type="AlphaFoldDB" id="A0A0E9RC29"/>
<reference evidence="1" key="1">
    <citation type="submission" date="2014-11" db="EMBL/GenBank/DDBJ databases">
        <authorList>
            <person name="Amaro Gonzalez C."/>
        </authorList>
    </citation>
    <scope>NUCLEOTIDE SEQUENCE</scope>
</reference>